<evidence type="ECO:0000256" key="4">
    <source>
        <dbReference type="SAM" id="MobiDB-lite"/>
    </source>
</evidence>
<comment type="caution">
    <text evidence="7">The sequence shown here is derived from an EMBL/GenBank/DDBJ whole genome shotgun (WGS) entry which is preliminary data.</text>
</comment>
<dbReference type="Pfam" id="PF15459">
    <property type="entry name" value="RRP14"/>
    <property type="match status" value="1"/>
</dbReference>
<feature type="compositionally biased region" description="Basic and acidic residues" evidence="4">
    <location>
        <begin position="329"/>
        <end position="345"/>
    </location>
</feature>
<feature type="compositionally biased region" description="Basic and acidic residues" evidence="4">
    <location>
        <begin position="416"/>
        <end position="430"/>
    </location>
</feature>
<dbReference type="GO" id="GO:0042274">
    <property type="term" value="P:ribosomal small subunit biogenesis"/>
    <property type="evidence" value="ECO:0007669"/>
    <property type="project" value="TreeGrafter"/>
</dbReference>
<dbReference type="OrthoDB" id="444809at2759"/>
<dbReference type="InterPro" id="IPR029190">
    <property type="entry name" value="Rrp14/SURF6_C"/>
</dbReference>
<dbReference type="GO" id="GO:0003677">
    <property type="term" value="F:DNA binding"/>
    <property type="evidence" value="ECO:0007669"/>
    <property type="project" value="TreeGrafter"/>
</dbReference>
<feature type="compositionally biased region" description="Basic and acidic residues" evidence="4">
    <location>
        <begin position="477"/>
        <end position="490"/>
    </location>
</feature>
<comment type="subcellular location">
    <subcellularLocation>
        <location evidence="1">Nucleus</location>
    </subcellularLocation>
</comment>
<dbReference type="GO" id="GO:0005730">
    <property type="term" value="C:nucleolus"/>
    <property type="evidence" value="ECO:0007669"/>
    <property type="project" value="TreeGrafter"/>
</dbReference>
<feature type="compositionally biased region" description="Basic and acidic residues" evidence="4">
    <location>
        <begin position="456"/>
        <end position="470"/>
    </location>
</feature>
<feature type="compositionally biased region" description="Basic and acidic residues" evidence="4">
    <location>
        <begin position="310"/>
        <end position="320"/>
    </location>
</feature>
<keyword evidence="3" id="KW-0539">Nucleus</keyword>
<evidence type="ECO:0000313" key="7">
    <source>
        <dbReference type="EMBL" id="KAF2739386.1"/>
    </source>
</evidence>
<feature type="domain" description="Ribosomal RNA-processing protein 14/surfeit locus protein 6 C-terminal" evidence="5">
    <location>
        <begin position="307"/>
        <end position="502"/>
    </location>
</feature>
<evidence type="ECO:0000256" key="1">
    <source>
        <dbReference type="ARBA" id="ARBA00004123"/>
    </source>
</evidence>
<sequence>MGDDLEERLRSSARAFEGLMSLIPAKEYYGKDESITSTQWQKTKKQTREERRAAKRAKLDPANHKSALDVMNENALKRKRELEGDDSSDIDIGVEKETPLQGMRAPGNKTKKQKTQPEGKQQTKVGTLPKVEDADETQDTRAKARADRKKQKLEKKKEKLAKKQDKQKQRKAQQEEYKVELGDTLGQATHDDTDDDDDDETEPPPAEHDDDVQALDVSGLVEDNVSTATPSSVDSANSISTTASAASSPSSIVPPSNADEDSKKKVSSLDVKQHEAFRARLSVKLDLMRAARKADGLDGRPARNRAELIEARRKKEADRKAAKKASRLLAKDDEARAKAEAELARLRGGSGSPSLFSMRTTPEQDHNLAFGRIAWKDGQQLERNLSGFLEQKKKKGPSDLKTALEAAQKKKSRVNGLDEEKRKDIQEKDLWLAAKKRAQGEKVHDDAALLRKSVKRKEQEKAKSSREWTDRLTGVQKSKEAKQKKREENLKKRRDEKKTGKGKKAKKVPKPGKKVQRRAGFEGTFKAR</sequence>
<feature type="region of interest" description="Disordered" evidence="4">
    <location>
        <begin position="310"/>
        <end position="360"/>
    </location>
</feature>
<reference evidence="7" key="1">
    <citation type="journal article" date="2020" name="Stud. Mycol.">
        <title>101 Dothideomycetes genomes: a test case for predicting lifestyles and emergence of pathogens.</title>
        <authorList>
            <person name="Haridas S."/>
            <person name="Albert R."/>
            <person name="Binder M."/>
            <person name="Bloem J."/>
            <person name="Labutti K."/>
            <person name="Salamov A."/>
            <person name="Andreopoulos B."/>
            <person name="Baker S."/>
            <person name="Barry K."/>
            <person name="Bills G."/>
            <person name="Bluhm B."/>
            <person name="Cannon C."/>
            <person name="Castanera R."/>
            <person name="Culley D."/>
            <person name="Daum C."/>
            <person name="Ezra D."/>
            <person name="Gonzalez J."/>
            <person name="Henrissat B."/>
            <person name="Kuo A."/>
            <person name="Liang C."/>
            <person name="Lipzen A."/>
            <person name="Lutzoni F."/>
            <person name="Magnuson J."/>
            <person name="Mondo S."/>
            <person name="Nolan M."/>
            <person name="Ohm R."/>
            <person name="Pangilinan J."/>
            <person name="Park H.-J."/>
            <person name="Ramirez L."/>
            <person name="Alfaro M."/>
            <person name="Sun H."/>
            <person name="Tritt A."/>
            <person name="Yoshinaga Y."/>
            <person name="Zwiers L.-H."/>
            <person name="Turgeon B."/>
            <person name="Goodwin S."/>
            <person name="Spatafora J."/>
            <person name="Crous P."/>
            <person name="Grigoriev I."/>
        </authorList>
    </citation>
    <scope>NUCLEOTIDE SEQUENCE</scope>
    <source>
        <strain evidence="7">CBS 125425</strain>
    </source>
</reference>
<feature type="compositionally biased region" description="Acidic residues" evidence="4">
    <location>
        <begin position="192"/>
        <end position="213"/>
    </location>
</feature>
<evidence type="ECO:0000313" key="8">
    <source>
        <dbReference type="Proteomes" id="UP000799444"/>
    </source>
</evidence>
<dbReference type="EMBL" id="ML996104">
    <property type="protein sequence ID" value="KAF2739386.1"/>
    <property type="molecule type" value="Genomic_DNA"/>
</dbReference>
<keyword evidence="8" id="KW-1185">Reference proteome</keyword>
<dbReference type="InterPro" id="IPR029188">
    <property type="entry name" value="Rrp14_N"/>
</dbReference>
<feature type="compositionally biased region" description="Basic and acidic residues" evidence="4">
    <location>
        <begin position="438"/>
        <end position="449"/>
    </location>
</feature>
<dbReference type="AlphaFoldDB" id="A0A9P4RAE9"/>
<dbReference type="GO" id="GO:0003723">
    <property type="term" value="F:RNA binding"/>
    <property type="evidence" value="ECO:0007669"/>
    <property type="project" value="TreeGrafter"/>
</dbReference>
<evidence type="ECO:0000256" key="2">
    <source>
        <dbReference type="ARBA" id="ARBA00005904"/>
    </source>
</evidence>
<dbReference type="InterPro" id="IPR007019">
    <property type="entry name" value="SURF6"/>
</dbReference>
<organism evidence="7 8">
    <name type="scientific">Polyplosphaeria fusca</name>
    <dbReference type="NCBI Taxonomy" id="682080"/>
    <lineage>
        <taxon>Eukaryota</taxon>
        <taxon>Fungi</taxon>
        <taxon>Dikarya</taxon>
        <taxon>Ascomycota</taxon>
        <taxon>Pezizomycotina</taxon>
        <taxon>Dothideomycetes</taxon>
        <taxon>Pleosporomycetidae</taxon>
        <taxon>Pleosporales</taxon>
        <taxon>Tetraplosphaeriaceae</taxon>
        <taxon>Polyplosphaeria</taxon>
    </lineage>
</organism>
<feature type="compositionally biased region" description="Basic residues" evidence="4">
    <location>
        <begin position="491"/>
        <end position="517"/>
    </location>
</feature>
<evidence type="ECO:0000259" key="6">
    <source>
        <dbReference type="Pfam" id="PF15459"/>
    </source>
</evidence>
<proteinExistence type="inferred from homology"/>
<dbReference type="PANTHER" id="PTHR14369:SF0">
    <property type="entry name" value="SURFEIT LOCUS PROTEIN 6"/>
    <property type="match status" value="1"/>
</dbReference>
<name>A0A9P4RAE9_9PLEO</name>
<comment type="similarity">
    <text evidence="2">Belongs to the SURF6 family.</text>
</comment>
<gene>
    <name evidence="7" type="ORF">EJ04DRAFT_549102</name>
</gene>
<feature type="domain" description="Ribosomal RNA-processing protein 14 N-terminal" evidence="6">
    <location>
        <begin position="8"/>
        <end position="62"/>
    </location>
</feature>
<dbReference type="Pfam" id="PF04935">
    <property type="entry name" value="SURF6"/>
    <property type="match status" value="1"/>
</dbReference>
<feature type="region of interest" description="Disordered" evidence="4">
    <location>
        <begin position="30"/>
        <end position="270"/>
    </location>
</feature>
<feature type="compositionally biased region" description="Basic and acidic residues" evidence="4">
    <location>
        <begin position="155"/>
        <end position="181"/>
    </location>
</feature>
<dbReference type="GO" id="GO:0042273">
    <property type="term" value="P:ribosomal large subunit biogenesis"/>
    <property type="evidence" value="ECO:0007669"/>
    <property type="project" value="TreeGrafter"/>
</dbReference>
<evidence type="ECO:0000259" key="5">
    <source>
        <dbReference type="Pfam" id="PF04935"/>
    </source>
</evidence>
<feature type="compositionally biased region" description="Polar residues" evidence="4">
    <location>
        <begin position="224"/>
        <end position="234"/>
    </location>
</feature>
<feature type="compositionally biased region" description="Low complexity" evidence="4">
    <location>
        <begin position="235"/>
        <end position="257"/>
    </location>
</feature>
<accession>A0A9P4RAE9</accession>
<protein>
    <submittedName>
        <fullName evidence="7">SURF6-domain-containing protein</fullName>
    </submittedName>
</protein>
<evidence type="ECO:0000256" key="3">
    <source>
        <dbReference type="ARBA" id="ARBA00023242"/>
    </source>
</evidence>
<dbReference type="Proteomes" id="UP000799444">
    <property type="component" value="Unassembled WGS sequence"/>
</dbReference>
<feature type="region of interest" description="Disordered" evidence="4">
    <location>
        <begin position="386"/>
        <end position="528"/>
    </location>
</feature>
<feature type="compositionally biased region" description="Basic and acidic residues" evidence="4">
    <location>
        <begin position="46"/>
        <end position="67"/>
    </location>
</feature>
<dbReference type="PANTHER" id="PTHR14369">
    <property type="entry name" value="SURFEIT LOCUS PROTEIN 6"/>
    <property type="match status" value="1"/>
</dbReference>
<feature type="compositionally biased region" description="Polar residues" evidence="4">
    <location>
        <begin position="116"/>
        <end position="125"/>
    </location>
</feature>